<evidence type="ECO:0000313" key="1">
    <source>
        <dbReference type="EMBL" id="EEC20249.1"/>
    </source>
</evidence>
<dbReference type="SUPFAM" id="SSF53822">
    <property type="entry name" value="Periplasmic binding protein-like I"/>
    <property type="match status" value="1"/>
</dbReference>
<gene>
    <name evidence="1" type="ORF">IscW_ISCW023980</name>
</gene>
<feature type="non-terminal residue" evidence="1">
    <location>
        <position position="1"/>
    </location>
</feature>
<accession>B7QN27</accession>
<name>B7QN27_IXOSC</name>
<evidence type="ECO:0000313" key="3">
    <source>
        <dbReference type="Proteomes" id="UP000001555"/>
    </source>
</evidence>
<dbReference type="InterPro" id="IPR028082">
    <property type="entry name" value="Peripla_BP_I"/>
</dbReference>
<proteinExistence type="predicted"/>
<dbReference type="PaxDb" id="6945-B7QN27"/>
<dbReference type="AlphaFoldDB" id="B7QN27"/>
<dbReference type="EMBL" id="DS975458">
    <property type="protein sequence ID" value="EEC20249.1"/>
    <property type="molecule type" value="Genomic_DNA"/>
</dbReference>
<dbReference type="EnsemblMetazoa" id="ISCW023980-RA">
    <property type="protein sequence ID" value="ISCW023980-PA"/>
    <property type="gene ID" value="ISCW023980"/>
</dbReference>
<dbReference type="EMBL" id="ABJB010219410">
    <property type="status" value="NOT_ANNOTATED_CDS"/>
    <property type="molecule type" value="Genomic_DNA"/>
</dbReference>
<dbReference type="VEuPathDB" id="VectorBase:ISCW023980"/>
<sequence>AKLGAEGNIFRKPWYREADSPDKNALAQRAYEALLTVTARTPETEDFRNFSREVKQLAIDKFNFSFGNEE</sequence>
<protein>
    <submittedName>
        <fullName evidence="1 2">Uncharacterized protein</fullName>
    </submittedName>
</protein>
<dbReference type="HOGENOM" id="CLU_2765118_0_0_1"/>
<dbReference type="Gene3D" id="3.40.50.2300">
    <property type="match status" value="1"/>
</dbReference>
<keyword evidence="3" id="KW-1185">Reference proteome</keyword>
<evidence type="ECO:0000313" key="2">
    <source>
        <dbReference type="EnsemblMetazoa" id="ISCW023980-PA"/>
    </source>
</evidence>
<dbReference type="Proteomes" id="UP000001555">
    <property type="component" value="Unassembled WGS sequence"/>
</dbReference>
<organism>
    <name type="scientific">Ixodes scapularis</name>
    <name type="common">Black-legged tick</name>
    <name type="synonym">Deer tick</name>
    <dbReference type="NCBI Taxonomy" id="6945"/>
    <lineage>
        <taxon>Eukaryota</taxon>
        <taxon>Metazoa</taxon>
        <taxon>Ecdysozoa</taxon>
        <taxon>Arthropoda</taxon>
        <taxon>Chelicerata</taxon>
        <taxon>Arachnida</taxon>
        <taxon>Acari</taxon>
        <taxon>Parasitiformes</taxon>
        <taxon>Ixodida</taxon>
        <taxon>Ixodoidea</taxon>
        <taxon>Ixodidae</taxon>
        <taxon>Ixodinae</taxon>
        <taxon>Ixodes</taxon>
    </lineage>
</organism>
<dbReference type="InParanoid" id="B7QN27"/>
<dbReference type="VEuPathDB" id="VectorBase:ISCI023980"/>
<reference evidence="1 3" key="1">
    <citation type="submission" date="2008-03" db="EMBL/GenBank/DDBJ databases">
        <title>Annotation of Ixodes scapularis.</title>
        <authorList>
            <consortium name="Ixodes scapularis Genome Project Consortium"/>
            <person name="Caler E."/>
            <person name="Hannick L.I."/>
            <person name="Bidwell S."/>
            <person name="Joardar V."/>
            <person name="Thiagarajan M."/>
            <person name="Amedeo P."/>
            <person name="Galinsky K.J."/>
            <person name="Schobel S."/>
            <person name="Inman J."/>
            <person name="Hostetler J."/>
            <person name="Miller J."/>
            <person name="Hammond M."/>
            <person name="Megy K."/>
            <person name="Lawson D."/>
            <person name="Kodira C."/>
            <person name="Sutton G."/>
            <person name="Meyer J."/>
            <person name="Hill C.A."/>
            <person name="Birren B."/>
            <person name="Nene V."/>
            <person name="Collins F."/>
            <person name="Alarcon-Chaidez F."/>
            <person name="Wikel S."/>
            <person name="Strausberg R."/>
        </authorList>
    </citation>
    <scope>NUCLEOTIDE SEQUENCE [LARGE SCALE GENOMIC DNA]</scope>
    <source>
        <strain evidence="3">Wikel</strain>
        <strain evidence="1">Wikel colony</strain>
    </source>
</reference>
<feature type="non-terminal residue" evidence="1">
    <location>
        <position position="70"/>
    </location>
</feature>
<reference evidence="2" key="2">
    <citation type="submission" date="2020-05" db="UniProtKB">
        <authorList>
            <consortium name="EnsemblMetazoa"/>
        </authorList>
    </citation>
    <scope>IDENTIFICATION</scope>
    <source>
        <strain evidence="2">wikel</strain>
    </source>
</reference>